<proteinExistence type="predicted"/>
<sequence length="75" mass="8295">MAELQFCIVLDCTGVLNKVASGLKAKPKNMCDMSTNRLCFCGFCVARGLLIKGCAVDQRRRNMLRMEEGAACLYN</sequence>
<organism evidence="1 2">
    <name type="scientific">Channa argus</name>
    <name type="common">Northern snakehead</name>
    <name type="synonym">Ophicephalus argus</name>
    <dbReference type="NCBI Taxonomy" id="215402"/>
    <lineage>
        <taxon>Eukaryota</taxon>
        <taxon>Metazoa</taxon>
        <taxon>Chordata</taxon>
        <taxon>Craniata</taxon>
        <taxon>Vertebrata</taxon>
        <taxon>Euteleostomi</taxon>
        <taxon>Actinopterygii</taxon>
        <taxon>Neopterygii</taxon>
        <taxon>Teleostei</taxon>
        <taxon>Neoteleostei</taxon>
        <taxon>Acanthomorphata</taxon>
        <taxon>Anabantaria</taxon>
        <taxon>Anabantiformes</taxon>
        <taxon>Channoidei</taxon>
        <taxon>Channidae</taxon>
        <taxon>Channa</taxon>
    </lineage>
</organism>
<protein>
    <submittedName>
        <fullName evidence="1">Uncharacterized protein</fullName>
    </submittedName>
</protein>
<name>A0A6G1QTQ5_CHAAH</name>
<dbReference type="Proteomes" id="UP000503349">
    <property type="component" value="Chromosome 22"/>
</dbReference>
<keyword evidence="2" id="KW-1185">Reference proteome</keyword>
<evidence type="ECO:0000313" key="1">
    <source>
        <dbReference type="EMBL" id="KAF3705598.1"/>
    </source>
</evidence>
<accession>A0A6G1QTQ5</accession>
<dbReference type="AlphaFoldDB" id="A0A6G1QTQ5"/>
<gene>
    <name evidence="1" type="ORF">EXN66_Car021289</name>
</gene>
<dbReference type="EMBL" id="CM015733">
    <property type="protein sequence ID" value="KAF3705598.1"/>
    <property type="molecule type" value="Genomic_DNA"/>
</dbReference>
<reference evidence="2" key="2">
    <citation type="submission" date="2019-02" db="EMBL/GenBank/DDBJ databases">
        <title>Opniocepnalus argus Var Kimnra genome.</title>
        <authorList>
            <person name="Zhou C."/>
            <person name="Xiao S."/>
        </authorList>
    </citation>
    <scope>NUCLEOTIDE SEQUENCE [LARGE SCALE GENOMIC DNA]</scope>
</reference>
<reference evidence="1 2" key="1">
    <citation type="submission" date="2019-02" db="EMBL/GenBank/DDBJ databases">
        <title>Opniocepnalus argus genome.</title>
        <authorList>
            <person name="Zhou C."/>
            <person name="Xiao S."/>
        </authorList>
    </citation>
    <scope>NUCLEOTIDE SEQUENCE [LARGE SCALE GENOMIC DNA]</scope>
    <source>
        <strain evidence="1">OARG1902GOOAL</strain>
        <tissue evidence="1">Muscle</tissue>
    </source>
</reference>
<evidence type="ECO:0000313" key="2">
    <source>
        <dbReference type="Proteomes" id="UP000503349"/>
    </source>
</evidence>